<evidence type="ECO:0000256" key="1">
    <source>
        <dbReference type="ARBA" id="ARBA00004370"/>
    </source>
</evidence>
<reference evidence="9" key="1">
    <citation type="submission" date="2018-05" db="EMBL/GenBank/DDBJ databases">
        <authorList>
            <person name="Lanie J.A."/>
            <person name="Ng W.-L."/>
            <person name="Kazmierczak K.M."/>
            <person name="Andrzejewski T.M."/>
            <person name="Davidsen T.M."/>
            <person name="Wayne K.J."/>
            <person name="Tettelin H."/>
            <person name="Glass J.I."/>
            <person name="Rusch D."/>
            <person name="Podicherti R."/>
            <person name="Tsui H.-C.T."/>
            <person name="Winkler M.E."/>
        </authorList>
    </citation>
    <scope>NUCLEOTIDE SEQUENCE</scope>
</reference>
<organism evidence="9">
    <name type="scientific">marine metagenome</name>
    <dbReference type="NCBI Taxonomy" id="408172"/>
    <lineage>
        <taxon>unclassified sequences</taxon>
        <taxon>metagenomes</taxon>
        <taxon>ecological metagenomes</taxon>
    </lineage>
</organism>
<dbReference type="InterPro" id="IPR034746">
    <property type="entry name" value="POTRA"/>
</dbReference>
<keyword evidence="2" id="KW-1134">Transmembrane beta strand</keyword>
<keyword evidence="5" id="KW-0677">Repeat</keyword>
<dbReference type="AlphaFoldDB" id="A0A381U1B6"/>
<dbReference type="PANTHER" id="PTHR12815">
    <property type="entry name" value="SORTING AND ASSEMBLY MACHINERY SAMM50 PROTEIN FAMILY MEMBER"/>
    <property type="match status" value="1"/>
</dbReference>
<dbReference type="Gene3D" id="3.10.20.310">
    <property type="entry name" value="membrane protein fhac"/>
    <property type="match status" value="5"/>
</dbReference>
<feature type="non-terminal residue" evidence="9">
    <location>
        <position position="1"/>
    </location>
</feature>
<evidence type="ECO:0000313" key="9">
    <source>
        <dbReference type="EMBL" id="SVA22015.1"/>
    </source>
</evidence>
<keyword evidence="4" id="KW-0732">Signal</keyword>
<dbReference type="NCBIfam" id="TIGR03303">
    <property type="entry name" value="OM_YaeT"/>
    <property type="match status" value="1"/>
</dbReference>
<protein>
    <recommendedName>
        <fullName evidence="8">POTRA domain-containing protein</fullName>
    </recommendedName>
</protein>
<sequence length="809" mass="91980">AVAVFQFFGPAVGQNSLLNNENSDAQTLERILFIEVRGSQRIEPDTIRSYMTVKPGDLYSEETVDRSLKILFNTGLFADVAIRHENSGLIVFVIENPIINRIDFEGNKALKDDKFEEEVELGPRSVYTRSKVQADVQRLIELYRRSGRFSATIEPKVIRQPQNRVDLIFEINEGPTTGVASINLLGNIRFRDRKLKSQLVTKESSWWRFFSSDDSYDPDKLAYDREQLRKFYLDEGYADFQIISAVAELTKDGSNFIITFVLDEGRIYEFGEAIIESSLENMNTDDLLYLIEHEPGNQYRATQIDDTVDKITLAVGIEGYASAEVRPRVRRNKENGIVDIVYSIQEGPRVYVEKININENSRTRDEVIRRELRVVEGDAYNKVLIDRSETKIKSLGYFREVEVSVSPGTTEDRIIVDFEVEEQPTGELSLGAGFSSAESLLLEISISERNLLGRGQSVRLNIANSERRKQFEIGFTQPYFLGRRLTAGFDIFHIDNDYRRYSSYRSTQSGASLRAAWPMSEYASLSVYYRYLQEEISSYFFQSGYNLADDYNSNKSEFGYSYAIDTRDDYIDTTRGWTFSVGQDLAGLLGDSEYIRTAVGGKYYYEIAQGWVLNVGGNAGYVYNYGSKNLRINDRFFKGGNTFRGFDRAGVGPKEIITDRPRGAEFFAVGTLEITVPLGLPDEFGLRTAFFTDFGIIGKNDDEDRILSTYRAQELLGDQLSPYYDIGSLLNQDYSVLDEACRINSAGLNEEYGTLCTRFVDDATFRATVGVTLNWDSPFGPIRFDIGRAIVSEDYDDAKFFRFSGGTKF</sequence>
<evidence type="ECO:0000256" key="2">
    <source>
        <dbReference type="ARBA" id="ARBA00022452"/>
    </source>
</evidence>
<accession>A0A381U1B6</accession>
<dbReference type="Pfam" id="PF01103">
    <property type="entry name" value="Omp85"/>
    <property type="match status" value="1"/>
</dbReference>
<dbReference type="InterPro" id="IPR000184">
    <property type="entry name" value="Bac_surfAg_D15"/>
</dbReference>
<dbReference type="PIRSF" id="PIRSF006076">
    <property type="entry name" value="OM_assembly_OMP85"/>
    <property type="match status" value="1"/>
</dbReference>
<dbReference type="GO" id="GO:0019867">
    <property type="term" value="C:outer membrane"/>
    <property type="evidence" value="ECO:0007669"/>
    <property type="project" value="InterPro"/>
</dbReference>
<feature type="domain" description="POTRA" evidence="8">
    <location>
        <begin position="350"/>
        <end position="423"/>
    </location>
</feature>
<feature type="domain" description="POTRA" evidence="8">
    <location>
        <begin position="97"/>
        <end position="174"/>
    </location>
</feature>
<dbReference type="Gene3D" id="2.40.160.50">
    <property type="entry name" value="membrane protein fhac: a member of the omp85/tpsb transporter family"/>
    <property type="match status" value="1"/>
</dbReference>
<dbReference type="PROSITE" id="PS51779">
    <property type="entry name" value="POTRA"/>
    <property type="match status" value="2"/>
</dbReference>
<dbReference type="EMBL" id="UINC01005547">
    <property type="protein sequence ID" value="SVA22015.1"/>
    <property type="molecule type" value="Genomic_DNA"/>
</dbReference>
<keyword evidence="7" id="KW-0998">Cell outer membrane</keyword>
<dbReference type="GO" id="GO:0071709">
    <property type="term" value="P:membrane assembly"/>
    <property type="evidence" value="ECO:0007669"/>
    <property type="project" value="InterPro"/>
</dbReference>
<gene>
    <name evidence="9" type="ORF">METZ01_LOCUS74869</name>
</gene>
<name>A0A381U1B6_9ZZZZ</name>
<evidence type="ECO:0000256" key="7">
    <source>
        <dbReference type="ARBA" id="ARBA00023237"/>
    </source>
</evidence>
<keyword evidence="3" id="KW-0812">Transmembrane</keyword>
<evidence type="ECO:0000256" key="3">
    <source>
        <dbReference type="ARBA" id="ARBA00022692"/>
    </source>
</evidence>
<proteinExistence type="inferred from homology"/>
<dbReference type="PANTHER" id="PTHR12815:SF23">
    <property type="entry name" value="OUTER MEMBRANE PROTEIN ASSEMBLY FACTOR BAMA"/>
    <property type="match status" value="1"/>
</dbReference>
<evidence type="ECO:0000256" key="4">
    <source>
        <dbReference type="ARBA" id="ARBA00022729"/>
    </source>
</evidence>
<dbReference type="InterPro" id="IPR039910">
    <property type="entry name" value="D15-like"/>
</dbReference>
<keyword evidence="6" id="KW-0472">Membrane</keyword>
<dbReference type="HAMAP" id="MF_01430">
    <property type="entry name" value="OM_assembly_BamA"/>
    <property type="match status" value="1"/>
</dbReference>
<evidence type="ECO:0000256" key="6">
    <source>
        <dbReference type="ARBA" id="ARBA00023136"/>
    </source>
</evidence>
<evidence type="ECO:0000259" key="8">
    <source>
        <dbReference type="PROSITE" id="PS51779"/>
    </source>
</evidence>
<dbReference type="InterPro" id="IPR023707">
    <property type="entry name" value="OM_assembly_BamA"/>
</dbReference>
<comment type="subcellular location">
    <subcellularLocation>
        <location evidence="1">Membrane</location>
    </subcellularLocation>
</comment>
<dbReference type="Pfam" id="PF07244">
    <property type="entry name" value="POTRA"/>
    <property type="match status" value="5"/>
</dbReference>
<evidence type="ECO:0000256" key="5">
    <source>
        <dbReference type="ARBA" id="ARBA00022737"/>
    </source>
</evidence>
<dbReference type="InterPro" id="IPR010827">
    <property type="entry name" value="BamA/TamA_POTRA"/>
</dbReference>